<evidence type="ECO:0000313" key="3">
    <source>
        <dbReference type="WBParaSite" id="GPUH_0001231101-mRNA-1"/>
    </source>
</evidence>
<gene>
    <name evidence="1" type="ORF">GPUH_LOCUS12297</name>
</gene>
<dbReference type="Proteomes" id="UP000271098">
    <property type="component" value="Unassembled WGS sequence"/>
</dbReference>
<accession>A0A183DUA6</accession>
<dbReference type="WBParaSite" id="GPUH_0001231101-mRNA-1">
    <property type="protein sequence ID" value="GPUH_0001231101-mRNA-1"/>
    <property type="gene ID" value="GPUH_0001231101"/>
</dbReference>
<dbReference type="AlphaFoldDB" id="A0A183DUA6"/>
<evidence type="ECO:0000313" key="2">
    <source>
        <dbReference type="Proteomes" id="UP000271098"/>
    </source>
</evidence>
<name>A0A183DUA6_9BILA</name>
<dbReference type="EMBL" id="UYRT01079201">
    <property type="protein sequence ID" value="VDN20217.1"/>
    <property type="molecule type" value="Genomic_DNA"/>
</dbReference>
<proteinExistence type="predicted"/>
<evidence type="ECO:0000313" key="1">
    <source>
        <dbReference type="EMBL" id="VDN20217.1"/>
    </source>
</evidence>
<keyword evidence="2" id="KW-1185">Reference proteome</keyword>
<reference evidence="3" key="1">
    <citation type="submission" date="2016-06" db="UniProtKB">
        <authorList>
            <consortium name="WormBaseParasite"/>
        </authorList>
    </citation>
    <scope>IDENTIFICATION</scope>
</reference>
<reference evidence="1 2" key="2">
    <citation type="submission" date="2018-11" db="EMBL/GenBank/DDBJ databases">
        <authorList>
            <consortium name="Pathogen Informatics"/>
        </authorList>
    </citation>
    <scope>NUCLEOTIDE SEQUENCE [LARGE SCALE GENOMIC DNA]</scope>
</reference>
<organism evidence="3">
    <name type="scientific">Gongylonema pulchrum</name>
    <dbReference type="NCBI Taxonomy" id="637853"/>
    <lineage>
        <taxon>Eukaryota</taxon>
        <taxon>Metazoa</taxon>
        <taxon>Ecdysozoa</taxon>
        <taxon>Nematoda</taxon>
        <taxon>Chromadorea</taxon>
        <taxon>Rhabditida</taxon>
        <taxon>Spirurina</taxon>
        <taxon>Spiruromorpha</taxon>
        <taxon>Spiruroidea</taxon>
        <taxon>Gongylonematidae</taxon>
        <taxon>Gongylonema</taxon>
    </lineage>
</organism>
<protein>
    <submittedName>
        <fullName evidence="3">FBD domain-containing protein</fullName>
    </submittedName>
</protein>
<sequence>MLVTAFLESQMVEQLMSKLVRLPSTRVNGLLRRAVKMLQMDGTNGFLLPKALESNPAIAVKVATFSTAGLNYYLELFSDNAEANKELFEEIFEWKNKSSIKGAIILSRQTSGDCVVDKKAAFRNAQKMCRFLGSLSEAQEMTVCAVTDFHDRDSIADNRTAKLVMHLHEFFFRKI</sequence>